<proteinExistence type="predicted"/>
<comment type="caution">
    <text evidence="1">The sequence shown here is derived from an EMBL/GenBank/DDBJ whole genome shotgun (WGS) entry which is preliminary data.</text>
</comment>
<protein>
    <submittedName>
        <fullName evidence="1">Uncharacterized protein</fullName>
    </submittedName>
</protein>
<name>A0AAN7YUL4_9PEZI</name>
<dbReference type="AlphaFoldDB" id="A0AAN7YUL4"/>
<accession>A0AAN7YUL4</accession>
<evidence type="ECO:0000313" key="2">
    <source>
        <dbReference type="Proteomes" id="UP001305414"/>
    </source>
</evidence>
<dbReference type="Proteomes" id="UP001305414">
    <property type="component" value="Unassembled WGS sequence"/>
</dbReference>
<sequence length="70" mass="7416">MPAQALPMIGNPSPLSPSTGMGLCAAYNQAQANAQHTQQGQSTAFLELSLYSEVLWWSPPGSIITLTVEL</sequence>
<keyword evidence="2" id="KW-1185">Reference proteome</keyword>
<dbReference type="EMBL" id="JAWHQM010000002">
    <property type="protein sequence ID" value="KAK5625250.1"/>
    <property type="molecule type" value="Genomic_DNA"/>
</dbReference>
<gene>
    <name evidence="1" type="ORF">RRF57_000966</name>
</gene>
<organism evidence="1 2">
    <name type="scientific">Xylaria bambusicola</name>
    <dbReference type="NCBI Taxonomy" id="326684"/>
    <lineage>
        <taxon>Eukaryota</taxon>
        <taxon>Fungi</taxon>
        <taxon>Dikarya</taxon>
        <taxon>Ascomycota</taxon>
        <taxon>Pezizomycotina</taxon>
        <taxon>Sordariomycetes</taxon>
        <taxon>Xylariomycetidae</taxon>
        <taxon>Xylariales</taxon>
        <taxon>Xylariaceae</taxon>
        <taxon>Xylaria</taxon>
    </lineage>
</organism>
<reference evidence="1 2" key="1">
    <citation type="submission" date="2023-10" db="EMBL/GenBank/DDBJ databases">
        <title>Draft genome sequence of Xylaria bambusicola isolate GMP-LS, the root and basal stem rot pathogen of sugarcane in Indonesia.</title>
        <authorList>
            <person name="Selvaraj P."/>
            <person name="Muralishankar V."/>
            <person name="Muruganantham S."/>
            <person name="Sp S."/>
            <person name="Haryani S."/>
            <person name="Lau K.J.X."/>
            <person name="Naqvi N.I."/>
        </authorList>
    </citation>
    <scope>NUCLEOTIDE SEQUENCE [LARGE SCALE GENOMIC DNA]</scope>
    <source>
        <strain evidence="1">GMP-LS</strain>
    </source>
</reference>
<evidence type="ECO:0000313" key="1">
    <source>
        <dbReference type="EMBL" id="KAK5625250.1"/>
    </source>
</evidence>